<keyword evidence="1" id="KW-0812">Transmembrane</keyword>
<protein>
    <submittedName>
        <fullName evidence="3">Uncharacterized protein</fullName>
    </submittedName>
</protein>
<proteinExistence type="predicted"/>
<dbReference type="EMBL" id="DYVR01000052">
    <property type="protein sequence ID" value="HJF84388.1"/>
    <property type="molecule type" value="Genomic_DNA"/>
</dbReference>
<feature type="transmembrane region" description="Helical" evidence="1">
    <location>
        <begin position="26"/>
        <end position="43"/>
    </location>
</feature>
<dbReference type="Proteomes" id="UP000780768">
    <property type="component" value="Unassembled WGS sequence"/>
</dbReference>
<dbReference type="EMBL" id="LT906446">
    <property type="protein sequence ID" value="SNU94550.1"/>
    <property type="molecule type" value="Genomic_DNA"/>
</dbReference>
<feature type="transmembrane region" description="Helical" evidence="1">
    <location>
        <begin position="49"/>
        <end position="73"/>
    </location>
</feature>
<gene>
    <name evidence="2" type="ORF">K8V65_01800</name>
    <name evidence="3" type="ORF">SAMEA4364220_00223</name>
</gene>
<keyword evidence="1" id="KW-1133">Transmembrane helix</keyword>
<dbReference type="Proteomes" id="UP000215383">
    <property type="component" value="Chromosome 1"/>
</dbReference>
<dbReference type="GeneID" id="78506263"/>
<dbReference type="AlphaFoldDB" id="A0A239T9Z3"/>
<evidence type="ECO:0000313" key="3">
    <source>
        <dbReference type="EMBL" id="SNU94550.1"/>
    </source>
</evidence>
<keyword evidence="1" id="KW-0472">Membrane</keyword>
<evidence type="ECO:0000256" key="1">
    <source>
        <dbReference type="SAM" id="Phobius"/>
    </source>
</evidence>
<organism evidence="3 4">
    <name type="scientific">Megamonas hypermegale</name>
    <dbReference type="NCBI Taxonomy" id="158847"/>
    <lineage>
        <taxon>Bacteria</taxon>
        <taxon>Bacillati</taxon>
        <taxon>Bacillota</taxon>
        <taxon>Negativicutes</taxon>
        <taxon>Selenomonadales</taxon>
        <taxon>Selenomonadaceae</taxon>
        <taxon>Megamonas</taxon>
    </lineage>
</organism>
<reference evidence="2" key="2">
    <citation type="journal article" date="2021" name="PeerJ">
        <title>Extensive microbial diversity within the chicken gut microbiome revealed by metagenomics and culture.</title>
        <authorList>
            <person name="Gilroy R."/>
            <person name="Ravi A."/>
            <person name="Getino M."/>
            <person name="Pursley I."/>
            <person name="Horton D.L."/>
            <person name="Alikhan N.F."/>
            <person name="Baker D."/>
            <person name="Gharbi K."/>
            <person name="Hall N."/>
            <person name="Watson M."/>
            <person name="Adriaenssens E.M."/>
            <person name="Foster-Nyarko E."/>
            <person name="Jarju S."/>
            <person name="Secka A."/>
            <person name="Antonio M."/>
            <person name="Oren A."/>
            <person name="Chaudhuri R.R."/>
            <person name="La Ragione R."/>
            <person name="Hildebrand F."/>
            <person name="Pallen M.J."/>
        </authorList>
    </citation>
    <scope>NUCLEOTIDE SEQUENCE</scope>
    <source>
        <strain evidence="2">7318</strain>
    </source>
</reference>
<evidence type="ECO:0000313" key="2">
    <source>
        <dbReference type="EMBL" id="HJF84388.1"/>
    </source>
</evidence>
<evidence type="ECO:0000313" key="4">
    <source>
        <dbReference type="Proteomes" id="UP000215383"/>
    </source>
</evidence>
<reference evidence="2" key="3">
    <citation type="submission" date="2021-09" db="EMBL/GenBank/DDBJ databases">
        <authorList>
            <person name="Gilroy R."/>
        </authorList>
    </citation>
    <scope>NUCLEOTIDE SEQUENCE</scope>
    <source>
        <strain evidence="2">7318</strain>
    </source>
</reference>
<reference evidence="3 4" key="1">
    <citation type="submission" date="2017-06" db="EMBL/GenBank/DDBJ databases">
        <authorList>
            <consortium name="Pathogen Informatics"/>
        </authorList>
    </citation>
    <scope>NUCLEOTIDE SEQUENCE [LARGE SCALE GENOMIC DNA]</scope>
    <source>
        <strain evidence="3 4">NCTC10570</strain>
    </source>
</reference>
<name>A0A239T9Z3_9FIRM</name>
<accession>A0A239T9Z3</accession>
<dbReference type="RefSeq" id="WP_027890126.1">
    <property type="nucleotide sequence ID" value="NZ_CAKMHU010000006.1"/>
</dbReference>
<sequence>MDGREKQVYVNEIKYQIKMLNNLKGWLRNLMVISSVALLLILFGGQYSVFIPAAGAVVMAVSIIGCIAVGLGLKNGRANVNKLINYIEK</sequence>
<keyword evidence="4" id="KW-1185">Reference proteome</keyword>